<protein>
    <submittedName>
        <fullName evidence="2">Cytochrome oxidase subunit 1</fullName>
    </submittedName>
</protein>
<evidence type="ECO:0000313" key="2">
    <source>
        <dbReference type="WBParaSite" id="PS1159_v2.g2046.t1"/>
    </source>
</evidence>
<organism evidence="1 2">
    <name type="scientific">Panagrolaimus sp. PS1159</name>
    <dbReference type="NCBI Taxonomy" id="55785"/>
    <lineage>
        <taxon>Eukaryota</taxon>
        <taxon>Metazoa</taxon>
        <taxon>Ecdysozoa</taxon>
        <taxon>Nematoda</taxon>
        <taxon>Chromadorea</taxon>
        <taxon>Rhabditida</taxon>
        <taxon>Tylenchina</taxon>
        <taxon>Panagrolaimomorpha</taxon>
        <taxon>Panagrolaimoidea</taxon>
        <taxon>Panagrolaimidae</taxon>
        <taxon>Panagrolaimus</taxon>
    </lineage>
</organism>
<accession>A0AC35FTZ2</accession>
<reference evidence="2" key="1">
    <citation type="submission" date="2022-11" db="UniProtKB">
        <authorList>
            <consortium name="WormBaseParasite"/>
        </authorList>
    </citation>
    <scope>IDENTIFICATION</scope>
</reference>
<name>A0AC35FTZ2_9BILA</name>
<evidence type="ECO:0000313" key="1">
    <source>
        <dbReference type="Proteomes" id="UP000887580"/>
    </source>
</evidence>
<sequence>MVQDCSVQVTRGSIGITYSYFAGVIILGGTI</sequence>
<dbReference type="Proteomes" id="UP000887580">
    <property type="component" value="Unplaced"/>
</dbReference>
<dbReference type="WBParaSite" id="PS1159_v2.g2046.t1">
    <property type="protein sequence ID" value="PS1159_v2.g2046.t1"/>
    <property type="gene ID" value="PS1159_v2.g2046"/>
</dbReference>
<proteinExistence type="predicted"/>